<dbReference type="RefSeq" id="WP_114849725.1">
    <property type="nucleotide sequence ID" value="NZ_BAAAWP010000001.1"/>
</dbReference>
<comment type="caution">
    <text evidence="1">The sequence shown here is derived from an EMBL/GenBank/DDBJ whole genome shotgun (WGS) entry which is preliminary data.</text>
</comment>
<dbReference type="AlphaFoldDB" id="A0A850DT06"/>
<protein>
    <submittedName>
        <fullName evidence="1">Uncharacterized protein</fullName>
    </submittedName>
</protein>
<accession>A0A850DT06</accession>
<sequence>MTVEDPIDALILRRREEFRERVRRQYRLRPWRARRVLERHDTLIRHLEETRAARRERARLVAAGLLPASRE</sequence>
<evidence type="ECO:0000313" key="2">
    <source>
        <dbReference type="Proteomes" id="UP000539146"/>
    </source>
</evidence>
<organism evidence="1 2">
    <name type="scientific">Curtobacterium citreum</name>
    <dbReference type="NCBI Taxonomy" id="2036"/>
    <lineage>
        <taxon>Bacteria</taxon>
        <taxon>Bacillati</taxon>
        <taxon>Actinomycetota</taxon>
        <taxon>Actinomycetes</taxon>
        <taxon>Micrococcales</taxon>
        <taxon>Microbacteriaceae</taxon>
        <taxon>Curtobacterium</taxon>
    </lineage>
</organism>
<dbReference type="EMBL" id="JABMCG010000056">
    <property type="protein sequence ID" value="NUU26742.1"/>
    <property type="molecule type" value="Genomic_DNA"/>
</dbReference>
<reference evidence="1 2" key="1">
    <citation type="submission" date="2020-05" db="EMBL/GenBank/DDBJ databases">
        <title>Genome Sequencing of Type Strains.</title>
        <authorList>
            <person name="Lemaire J.F."/>
            <person name="Inderbitzin P."/>
            <person name="Gregorio O.A."/>
            <person name="Collins S.B."/>
            <person name="Wespe N."/>
            <person name="Knight-Connoni V."/>
        </authorList>
    </citation>
    <scope>NUCLEOTIDE SEQUENCE [LARGE SCALE GENOMIC DNA]</scope>
    <source>
        <strain evidence="1 2">DSM 20512</strain>
    </source>
</reference>
<proteinExistence type="predicted"/>
<evidence type="ECO:0000313" key="1">
    <source>
        <dbReference type="EMBL" id="NUU26742.1"/>
    </source>
</evidence>
<gene>
    <name evidence="1" type="ORF">HP467_01245</name>
</gene>
<dbReference type="Proteomes" id="UP000539146">
    <property type="component" value="Unassembled WGS sequence"/>
</dbReference>
<name>A0A850DT06_9MICO</name>